<gene>
    <name evidence="1" type="ORF">QQ020_23705</name>
</gene>
<protein>
    <submittedName>
        <fullName evidence="1">Uncharacterized protein</fullName>
    </submittedName>
</protein>
<comment type="caution">
    <text evidence="1">The sequence shown here is derived from an EMBL/GenBank/DDBJ whole genome shotgun (WGS) entry which is preliminary data.</text>
</comment>
<dbReference type="RefSeq" id="WP_346760447.1">
    <property type="nucleotide sequence ID" value="NZ_JAUJEB010000006.1"/>
</dbReference>
<name>A0ABT8LBT2_9BACT</name>
<reference evidence="1" key="1">
    <citation type="submission" date="2023-06" db="EMBL/GenBank/DDBJ databases">
        <title>Genomic of Agaribacillus aureum.</title>
        <authorList>
            <person name="Wang G."/>
        </authorList>
    </citation>
    <scope>NUCLEOTIDE SEQUENCE</scope>
    <source>
        <strain evidence="1">BMA12</strain>
    </source>
</reference>
<dbReference type="Proteomes" id="UP001172083">
    <property type="component" value="Unassembled WGS sequence"/>
</dbReference>
<dbReference type="SUPFAM" id="SSF160574">
    <property type="entry name" value="BT0923-like"/>
    <property type="match status" value="1"/>
</dbReference>
<evidence type="ECO:0000313" key="2">
    <source>
        <dbReference type="Proteomes" id="UP001172083"/>
    </source>
</evidence>
<dbReference type="Gene3D" id="3.10.450.360">
    <property type="match status" value="1"/>
</dbReference>
<dbReference type="EMBL" id="JAUJEB010000006">
    <property type="protein sequence ID" value="MDN5215108.1"/>
    <property type="molecule type" value="Genomic_DNA"/>
</dbReference>
<evidence type="ECO:0000313" key="1">
    <source>
        <dbReference type="EMBL" id="MDN5215108.1"/>
    </source>
</evidence>
<organism evidence="1 2">
    <name type="scientific">Agaribacillus aureus</name>
    <dbReference type="NCBI Taxonomy" id="3051825"/>
    <lineage>
        <taxon>Bacteria</taxon>
        <taxon>Pseudomonadati</taxon>
        <taxon>Bacteroidota</taxon>
        <taxon>Cytophagia</taxon>
        <taxon>Cytophagales</taxon>
        <taxon>Splendidivirgaceae</taxon>
        <taxon>Agaribacillus</taxon>
    </lineage>
</organism>
<sequence>MKIKNIVLIITMLLLFPLVSAAQLKFEREYRIQPEVTPPTARAFIDAINPDLKIKWYKEESSQGISIEAKFIYVGKKYSIEFDTLGNIQDAEFIIKKSDINPVVYRNMEVHLDSLYNNWKFQKIQKQYKGKPEDIITSINNDKPNPAVETAYEIVLKGKSSGIAHLYEVTFNEHGEIHHFEQIIQEKADHLEY</sequence>
<accession>A0ABT8LBT2</accession>
<proteinExistence type="predicted"/>
<keyword evidence="2" id="KW-1185">Reference proteome</keyword>